<keyword evidence="3" id="KW-1185">Reference proteome</keyword>
<evidence type="ECO:0000313" key="3">
    <source>
        <dbReference type="Proteomes" id="UP000800235"/>
    </source>
</evidence>
<accession>A0A9P4NUF5</accession>
<dbReference type="EMBL" id="MU007026">
    <property type="protein sequence ID" value="KAF2432444.1"/>
    <property type="molecule type" value="Genomic_DNA"/>
</dbReference>
<dbReference type="OrthoDB" id="5382953at2759"/>
<feature type="compositionally biased region" description="Acidic residues" evidence="1">
    <location>
        <begin position="403"/>
        <end position="425"/>
    </location>
</feature>
<feature type="compositionally biased region" description="Acidic residues" evidence="1">
    <location>
        <begin position="466"/>
        <end position="476"/>
    </location>
</feature>
<evidence type="ECO:0000256" key="1">
    <source>
        <dbReference type="SAM" id="MobiDB-lite"/>
    </source>
</evidence>
<proteinExistence type="predicted"/>
<name>A0A9P4NUF5_9PEZI</name>
<comment type="caution">
    <text evidence="2">The sequence shown here is derived from an EMBL/GenBank/DDBJ whole genome shotgun (WGS) entry which is preliminary data.</text>
</comment>
<evidence type="ECO:0000313" key="2">
    <source>
        <dbReference type="EMBL" id="KAF2432444.1"/>
    </source>
</evidence>
<dbReference type="Proteomes" id="UP000800235">
    <property type="component" value="Unassembled WGS sequence"/>
</dbReference>
<sequence>MASKPIPESKALPARDLKLRDENEWPEYHLRDVEVTDGKGREASLLHADPAYPLVVTGTLELDRARLGLLLPSAAAKSKNPIIQIKAVTHFSYGAYANGDVDIWAAGEAGWYRIKPSPSYVATFQTMIEAVNILYFTADSYKSSDKLRADELFAKYADIHHITPVEAKEKFYGHAKFLASRMMKGEEGVRWGHTGFYQHLRKMRPEAFRAGSPVGVAAVAVAPVRVAAPVRPVAARIQRERPVVASRPQLEDERPTRSRRELGRPPGRSRKEEATTSKTREKERPKPPPLVSKVNRANAITVWKFLQKVVNEHRPDPGVITIETFAHYLMQAFTFEDEEEAAIYLQYIAADLVSMMQLKRRRNYEWPELQVYDELLEAKLTPAQKRKMAAVILEKRKQPLVDEDDEDISNVDSDSSEEEVMDEEEMAAHHTKSGLRPKSGSKFSGKGASGKGKGKGKAPTLSVTGDDGDEDGDPMDIDTPSKRKSFSGEEESTKGTPPKKRFTRSQGDQDPELEDLEFAWQQAKSTGIPIRRKEQEHPNGEKVKIRHTIVAEPVFSAEPTGPRDVWTCPHSGCLHKVYGACEEEGVELIWEHRDEHRRNDKIDLILSEEGRTHLPVSNLIKRIREMAEAQNGPSLGVVMDPELGAPVTTLFPQRITRRV</sequence>
<gene>
    <name evidence="2" type="ORF">EJ08DRAFT_732527</name>
</gene>
<protein>
    <recommendedName>
        <fullName evidence="4">DNA (cytosine-5)-methyltransferase 1 replication foci domain-containing protein</fullName>
    </recommendedName>
</protein>
<reference evidence="2" key="1">
    <citation type="journal article" date="2020" name="Stud. Mycol.">
        <title>101 Dothideomycetes genomes: a test case for predicting lifestyles and emergence of pathogens.</title>
        <authorList>
            <person name="Haridas S."/>
            <person name="Albert R."/>
            <person name="Binder M."/>
            <person name="Bloem J."/>
            <person name="Labutti K."/>
            <person name="Salamov A."/>
            <person name="Andreopoulos B."/>
            <person name="Baker S."/>
            <person name="Barry K."/>
            <person name="Bills G."/>
            <person name="Bluhm B."/>
            <person name="Cannon C."/>
            <person name="Castanera R."/>
            <person name="Culley D."/>
            <person name="Daum C."/>
            <person name="Ezra D."/>
            <person name="Gonzalez J."/>
            <person name="Henrissat B."/>
            <person name="Kuo A."/>
            <person name="Liang C."/>
            <person name="Lipzen A."/>
            <person name="Lutzoni F."/>
            <person name="Magnuson J."/>
            <person name="Mondo S."/>
            <person name="Nolan M."/>
            <person name="Ohm R."/>
            <person name="Pangilinan J."/>
            <person name="Park H.-J."/>
            <person name="Ramirez L."/>
            <person name="Alfaro M."/>
            <person name="Sun H."/>
            <person name="Tritt A."/>
            <person name="Yoshinaga Y."/>
            <person name="Zwiers L.-H."/>
            <person name="Turgeon B."/>
            <person name="Goodwin S."/>
            <person name="Spatafora J."/>
            <person name="Crous P."/>
            <person name="Grigoriev I."/>
        </authorList>
    </citation>
    <scope>NUCLEOTIDE SEQUENCE</scope>
    <source>
        <strain evidence="2">CBS 130266</strain>
    </source>
</reference>
<evidence type="ECO:0008006" key="4">
    <source>
        <dbReference type="Google" id="ProtNLM"/>
    </source>
</evidence>
<feature type="region of interest" description="Disordered" evidence="1">
    <location>
        <begin position="403"/>
        <end position="512"/>
    </location>
</feature>
<feature type="region of interest" description="Disordered" evidence="1">
    <location>
        <begin position="244"/>
        <end position="291"/>
    </location>
</feature>
<organism evidence="2 3">
    <name type="scientific">Tothia fuscella</name>
    <dbReference type="NCBI Taxonomy" id="1048955"/>
    <lineage>
        <taxon>Eukaryota</taxon>
        <taxon>Fungi</taxon>
        <taxon>Dikarya</taxon>
        <taxon>Ascomycota</taxon>
        <taxon>Pezizomycotina</taxon>
        <taxon>Dothideomycetes</taxon>
        <taxon>Pleosporomycetidae</taxon>
        <taxon>Venturiales</taxon>
        <taxon>Cylindrosympodiaceae</taxon>
        <taxon>Tothia</taxon>
    </lineage>
</organism>
<feature type="compositionally biased region" description="Basic and acidic residues" evidence="1">
    <location>
        <begin position="249"/>
        <end position="286"/>
    </location>
</feature>
<dbReference type="AlphaFoldDB" id="A0A9P4NUF5"/>